<dbReference type="InterPro" id="IPR036188">
    <property type="entry name" value="FAD/NAD-bd_sf"/>
</dbReference>
<comment type="similarity">
    <text evidence="2 6">Belongs to the GMC oxidoreductase family.</text>
</comment>
<dbReference type="PIRSF" id="PIRSF000137">
    <property type="entry name" value="Alcohol_oxidase"/>
    <property type="match status" value="1"/>
</dbReference>
<evidence type="ECO:0000256" key="1">
    <source>
        <dbReference type="ARBA" id="ARBA00001974"/>
    </source>
</evidence>
<proteinExistence type="inferred from homology"/>
<keyword evidence="5" id="KW-0560">Oxidoreductase</keyword>
<dbReference type="InterPro" id="IPR000172">
    <property type="entry name" value="GMC_OxRdtase_N"/>
</dbReference>
<protein>
    <recommendedName>
        <fullName evidence="8 9">Glucose-methanol-choline oxidoreductase N-terminal domain-containing protein</fullName>
    </recommendedName>
</protein>
<feature type="signal peptide" evidence="7">
    <location>
        <begin position="1"/>
        <end position="17"/>
    </location>
</feature>
<evidence type="ECO:0000256" key="7">
    <source>
        <dbReference type="SAM" id="SignalP"/>
    </source>
</evidence>
<evidence type="ECO:0000256" key="5">
    <source>
        <dbReference type="ARBA" id="ARBA00023002"/>
    </source>
</evidence>
<comment type="caution">
    <text evidence="10">The sequence shown here is derived from an EMBL/GenBank/DDBJ whole genome shotgun (WGS) entry which is preliminary data.</text>
</comment>
<dbReference type="PANTHER" id="PTHR11552:SF201">
    <property type="entry name" value="GLUCOSE-METHANOL-CHOLINE OXIDOREDUCTASE N-TERMINAL DOMAIN-CONTAINING PROTEIN"/>
    <property type="match status" value="1"/>
</dbReference>
<evidence type="ECO:0000256" key="6">
    <source>
        <dbReference type="RuleBase" id="RU003968"/>
    </source>
</evidence>
<name>A0ABR3RBW3_9PLEO</name>
<evidence type="ECO:0000256" key="4">
    <source>
        <dbReference type="ARBA" id="ARBA00022827"/>
    </source>
</evidence>
<dbReference type="PROSITE" id="PS00624">
    <property type="entry name" value="GMC_OXRED_2"/>
    <property type="match status" value="1"/>
</dbReference>
<dbReference type="InterPro" id="IPR012132">
    <property type="entry name" value="GMC_OxRdtase"/>
</dbReference>
<keyword evidence="11" id="KW-1185">Reference proteome</keyword>
<dbReference type="PROSITE" id="PS00623">
    <property type="entry name" value="GMC_OXRED_1"/>
    <property type="match status" value="1"/>
</dbReference>
<dbReference type="EMBL" id="JAKIXB020000015">
    <property type="protein sequence ID" value="KAL1601915.1"/>
    <property type="molecule type" value="Genomic_DNA"/>
</dbReference>
<dbReference type="SUPFAM" id="SSF51905">
    <property type="entry name" value="FAD/NAD(P)-binding domain"/>
    <property type="match status" value="1"/>
</dbReference>
<dbReference type="Proteomes" id="UP001521222">
    <property type="component" value="Unassembled WGS sequence"/>
</dbReference>
<evidence type="ECO:0000256" key="2">
    <source>
        <dbReference type="ARBA" id="ARBA00010790"/>
    </source>
</evidence>
<reference evidence="10 11" key="1">
    <citation type="submission" date="2024-02" db="EMBL/GenBank/DDBJ databases">
        <title>De novo assembly and annotation of 12 fungi associated with fruit tree decline syndrome in Ontario, Canada.</title>
        <authorList>
            <person name="Sulman M."/>
            <person name="Ellouze W."/>
            <person name="Ilyukhin E."/>
        </authorList>
    </citation>
    <scope>NUCLEOTIDE SEQUENCE [LARGE SCALE GENOMIC DNA]</scope>
    <source>
        <strain evidence="10 11">M97-236</strain>
    </source>
</reference>
<evidence type="ECO:0000313" key="11">
    <source>
        <dbReference type="Proteomes" id="UP001521222"/>
    </source>
</evidence>
<dbReference type="PANTHER" id="PTHR11552">
    <property type="entry name" value="GLUCOSE-METHANOL-CHOLINE GMC OXIDOREDUCTASE"/>
    <property type="match status" value="1"/>
</dbReference>
<evidence type="ECO:0000259" key="8">
    <source>
        <dbReference type="PROSITE" id="PS00623"/>
    </source>
</evidence>
<keyword evidence="7" id="KW-0732">Signal</keyword>
<dbReference type="Gene3D" id="3.30.560.10">
    <property type="entry name" value="Glucose Oxidase, domain 3"/>
    <property type="match status" value="1"/>
</dbReference>
<feature type="domain" description="Glucose-methanol-choline oxidoreductase N-terminal" evidence="9">
    <location>
        <begin position="303"/>
        <end position="317"/>
    </location>
</feature>
<keyword evidence="3 6" id="KW-0285">Flavoprotein</keyword>
<comment type="cofactor">
    <cofactor evidence="1">
        <name>FAD</name>
        <dbReference type="ChEBI" id="CHEBI:57692"/>
    </cofactor>
</comment>
<keyword evidence="4 6" id="KW-0274">FAD</keyword>
<feature type="chain" id="PRO_5046027777" description="Glucose-methanol-choline oxidoreductase N-terminal domain-containing protein" evidence="7">
    <location>
        <begin position="18"/>
        <end position="604"/>
    </location>
</feature>
<dbReference type="InterPro" id="IPR007867">
    <property type="entry name" value="GMC_OxRtase_C"/>
</dbReference>
<dbReference type="SUPFAM" id="SSF54373">
    <property type="entry name" value="FAD-linked reductases, C-terminal domain"/>
    <property type="match status" value="1"/>
</dbReference>
<feature type="domain" description="Glucose-methanol-choline oxidoreductase N-terminal" evidence="8">
    <location>
        <begin position="109"/>
        <end position="132"/>
    </location>
</feature>
<evidence type="ECO:0000313" key="10">
    <source>
        <dbReference type="EMBL" id="KAL1601915.1"/>
    </source>
</evidence>
<accession>A0ABR3RBW3</accession>
<organism evidence="10 11">
    <name type="scientific">Nothophoma quercina</name>
    <dbReference type="NCBI Taxonomy" id="749835"/>
    <lineage>
        <taxon>Eukaryota</taxon>
        <taxon>Fungi</taxon>
        <taxon>Dikarya</taxon>
        <taxon>Ascomycota</taxon>
        <taxon>Pezizomycotina</taxon>
        <taxon>Dothideomycetes</taxon>
        <taxon>Pleosporomycetidae</taxon>
        <taxon>Pleosporales</taxon>
        <taxon>Pleosporineae</taxon>
        <taxon>Didymellaceae</taxon>
        <taxon>Nothophoma</taxon>
    </lineage>
</organism>
<sequence length="604" mass="65456">MLLNPFSFLSTTQVVLAAYNTTTSPPIFDYVIVGGGTAGLVLANRLSSNPLTTVAIVEAGDVASTDPNVTYVPRSIAEYGLGFGTSVEWGYTTEPQKYAANESLNYWAGKGVGGSTLINGMTYVRAERAQIDGWRELGNEGWDWESLKKYYVDHERFRRPSELQKANGATFDENAHGSEGELDVGFSPYLPRQGAFDILRKTHEKRGYKWNRDVNTGSMPGFDVWPMTLDAEAVVREDAGRAFYYPIKDRPNLHVFLNTTASRIILKDEDGGREKTASGVQVVRSDGTIRTLQATNEVIVSAGSVRSPALLQLSGIGNPSVLQPLGIEAVVPLSSVGTLQDQPANGIIYSSPTNWTGYSTFATFLTASDLFGPSLPSVTDSIRANLTSYAKQIIADSAPNSTTLSIQECLLNHHLNQVFVPNSTIPLAEILWVPVGNAIAAQFWNLMPFSKGHIRINTTNPLSQPSINPNFLQLPIDNIVQAAIAVRIRQLFATPPLSNHVIEEDSPGFATVPENATFTDEAWEHWIKTSFSGNSHPVSTCAMLSRELGGVVDSEGRVYGTGNVRVVDASVFPTQISGHLSASVYAVAGKIADAILEGKKKGKR</sequence>
<evidence type="ECO:0000256" key="3">
    <source>
        <dbReference type="ARBA" id="ARBA00022630"/>
    </source>
</evidence>
<dbReference type="Gene3D" id="3.50.50.60">
    <property type="entry name" value="FAD/NAD(P)-binding domain"/>
    <property type="match status" value="1"/>
</dbReference>
<evidence type="ECO:0000259" key="9">
    <source>
        <dbReference type="PROSITE" id="PS00624"/>
    </source>
</evidence>
<gene>
    <name evidence="10" type="ORF">SLS59_005080</name>
</gene>
<dbReference type="Pfam" id="PF00732">
    <property type="entry name" value="GMC_oxred_N"/>
    <property type="match status" value="1"/>
</dbReference>
<dbReference type="Gene3D" id="4.10.450.10">
    <property type="entry name" value="Glucose Oxidase, domain 2"/>
    <property type="match status" value="1"/>
</dbReference>
<dbReference type="InterPro" id="IPR027424">
    <property type="entry name" value="Glucose_Oxidase_domain_2"/>
</dbReference>
<dbReference type="Pfam" id="PF05199">
    <property type="entry name" value="GMC_oxred_C"/>
    <property type="match status" value="1"/>
</dbReference>